<dbReference type="EMBL" id="JAGINW010000001">
    <property type="protein sequence ID" value="MBP2325155.1"/>
    <property type="molecule type" value="Genomic_DNA"/>
</dbReference>
<evidence type="ECO:0008006" key="4">
    <source>
        <dbReference type="Google" id="ProtNLM"/>
    </source>
</evidence>
<evidence type="ECO:0000313" key="2">
    <source>
        <dbReference type="EMBL" id="MBP2325155.1"/>
    </source>
</evidence>
<dbReference type="Proteomes" id="UP001519332">
    <property type="component" value="Unassembled WGS sequence"/>
</dbReference>
<sequence length="206" mass="21896">MGALTKNFRLAAVMIMAVTACESEPGPSPASSSQGARPWLDDTKPAAAEGKVGGADTACKLPVQFDTAAKWKAKQVTSAEEGGSLTNQGTFTMVCEIDAKPAGNLGFLRVWTSRTTGQARAALDRFLADDRNITVPEIREVKVAGATAAEVTYVRDNPTAEVKKRERVLVVPTPDGAALLHLGGLDDEEHDQMLPAYVLAKQTMKI</sequence>
<accession>A0ABS4TL85</accession>
<dbReference type="PROSITE" id="PS51257">
    <property type="entry name" value="PROKAR_LIPOPROTEIN"/>
    <property type="match status" value="1"/>
</dbReference>
<evidence type="ECO:0000313" key="3">
    <source>
        <dbReference type="Proteomes" id="UP001519332"/>
    </source>
</evidence>
<dbReference type="InterPro" id="IPR044058">
    <property type="entry name" value="Lipoprotein_23"/>
</dbReference>
<reference evidence="2 3" key="1">
    <citation type="submission" date="2021-03" db="EMBL/GenBank/DDBJ databases">
        <title>Sequencing the genomes of 1000 actinobacteria strains.</title>
        <authorList>
            <person name="Klenk H.-P."/>
        </authorList>
    </citation>
    <scope>NUCLEOTIDE SEQUENCE [LARGE SCALE GENOMIC DNA]</scope>
    <source>
        <strain evidence="2 3">DSM 46670</strain>
    </source>
</reference>
<dbReference type="Pfam" id="PF18966">
    <property type="entry name" value="Lipoprotein_23"/>
    <property type="match status" value="1"/>
</dbReference>
<comment type="caution">
    <text evidence="2">The sequence shown here is derived from an EMBL/GenBank/DDBJ whole genome shotgun (WGS) entry which is preliminary data.</text>
</comment>
<evidence type="ECO:0000256" key="1">
    <source>
        <dbReference type="SAM" id="MobiDB-lite"/>
    </source>
</evidence>
<organism evidence="2 3">
    <name type="scientific">Kibdelosporangium banguiense</name>
    <dbReference type="NCBI Taxonomy" id="1365924"/>
    <lineage>
        <taxon>Bacteria</taxon>
        <taxon>Bacillati</taxon>
        <taxon>Actinomycetota</taxon>
        <taxon>Actinomycetes</taxon>
        <taxon>Pseudonocardiales</taxon>
        <taxon>Pseudonocardiaceae</taxon>
        <taxon>Kibdelosporangium</taxon>
    </lineage>
</organism>
<keyword evidence="3" id="KW-1185">Reference proteome</keyword>
<feature type="compositionally biased region" description="Low complexity" evidence="1">
    <location>
        <begin position="22"/>
        <end position="36"/>
    </location>
</feature>
<dbReference type="RefSeq" id="WP_209642392.1">
    <property type="nucleotide sequence ID" value="NZ_JAGINW010000001.1"/>
</dbReference>
<proteinExistence type="predicted"/>
<name>A0ABS4TL85_9PSEU</name>
<protein>
    <recommendedName>
        <fullName evidence="4">DUF3558 domain-containing protein</fullName>
    </recommendedName>
</protein>
<gene>
    <name evidence="2" type="ORF">JOF56_005540</name>
</gene>
<feature type="region of interest" description="Disordered" evidence="1">
    <location>
        <begin position="22"/>
        <end position="51"/>
    </location>
</feature>